<protein>
    <recommendedName>
        <fullName evidence="4">Peptide methionine sulfoxide reductase MsrA</fullName>
        <shortName evidence="4">Protein-methionine-S-oxide reductase</shortName>
        <ecNumber evidence="4">1.8.4.11</ecNumber>
    </recommendedName>
    <alternativeName>
        <fullName evidence="4">Peptide-methionine (S)-S-oxide reductase</fullName>
        <shortName evidence="4">Peptide Met(O) reductase</shortName>
    </alternativeName>
</protein>
<comment type="function">
    <text evidence="4">Has an important function as a repair enzyme for proteins that have been inactivated by oxidation. Catalyzes the reversible oxidation-reduction of methionine sulfoxide in proteins to methionine.</text>
</comment>
<comment type="catalytic activity">
    <reaction evidence="2 4">
        <text>L-methionyl-[protein] + [thioredoxin]-disulfide + H2O = L-methionyl-(S)-S-oxide-[protein] + [thioredoxin]-dithiol</text>
        <dbReference type="Rhea" id="RHEA:14217"/>
        <dbReference type="Rhea" id="RHEA-COMP:10698"/>
        <dbReference type="Rhea" id="RHEA-COMP:10700"/>
        <dbReference type="Rhea" id="RHEA-COMP:12313"/>
        <dbReference type="Rhea" id="RHEA-COMP:12315"/>
        <dbReference type="ChEBI" id="CHEBI:15377"/>
        <dbReference type="ChEBI" id="CHEBI:16044"/>
        <dbReference type="ChEBI" id="CHEBI:29950"/>
        <dbReference type="ChEBI" id="CHEBI:44120"/>
        <dbReference type="ChEBI" id="CHEBI:50058"/>
        <dbReference type="EC" id="1.8.4.11"/>
    </reaction>
</comment>
<feature type="signal peptide" evidence="5">
    <location>
        <begin position="1"/>
        <end position="23"/>
    </location>
</feature>
<gene>
    <name evidence="4 7" type="primary">msrA</name>
    <name evidence="7" type="ORF">ACFSQ6_05215</name>
</gene>
<evidence type="ECO:0000313" key="7">
    <source>
        <dbReference type="EMBL" id="MFD2742788.1"/>
    </source>
</evidence>
<evidence type="ECO:0000256" key="1">
    <source>
        <dbReference type="ARBA" id="ARBA00023002"/>
    </source>
</evidence>
<evidence type="ECO:0000256" key="4">
    <source>
        <dbReference type="HAMAP-Rule" id="MF_01401"/>
    </source>
</evidence>
<evidence type="ECO:0000313" key="8">
    <source>
        <dbReference type="Proteomes" id="UP001597418"/>
    </source>
</evidence>
<proteinExistence type="inferred from homology"/>
<comment type="caution">
    <text evidence="7">The sequence shown here is derived from an EMBL/GenBank/DDBJ whole genome shotgun (WGS) entry which is preliminary data.</text>
</comment>
<keyword evidence="8" id="KW-1185">Reference proteome</keyword>
<dbReference type="EC" id="1.8.4.11" evidence="4"/>
<dbReference type="Pfam" id="PF01625">
    <property type="entry name" value="PMSR"/>
    <property type="match status" value="1"/>
</dbReference>
<evidence type="ECO:0000256" key="5">
    <source>
        <dbReference type="SAM" id="SignalP"/>
    </source>
</evidence>
<dbReference type="Proteomes" id="UP001597418">
    <property type="component" value="Unassembled WGS sequence"/>
</dbReference>
<comment type="catalytic activity">
    <reaction evidence="3 4">
        <text>[thioredoxin]-disulfide + L-methionine + H2O = L-methionine (S)-S-oxide + [thioredoxin]-dithiol</text>
        <dbReference type="Rhea" id="RHEA:19993"/>
        <dbReference type="Rhea" id="RHEA-COMP:10698"/>
        <dbReference type="Rhea" id="RHEA-COMP:10700"/>
        <dbReference type="ChEBI" id="CHEBI:15377"/>
        <dbReference type="ChEBI" id="CHEBI:29950"/>
        <dbReference type="ChEBI" id="CHEBI:50058"/>
        <dbReference type="ChEBI" id="CHEBI:57844"/>
        <dbReference type="ChEBI" id="CHEBI:58772"/>
        <dbReference type="EC" id="1.8.4.11"/>
    </reaction>
</comment>
<dbReference type="InterPro" id="IPR036509">
    <property type="entry name" value="Met_Sox_Rdtase_MsrA_sf"/>
</dbReference>
<name>A0ABW5UA39_9SPHI</name>
<evidence type="ECO:0000256" key="3">
    <source>
        <dbReference type="ARBA" id="ARBA00048782"/>
    </source>
</evidence>
<dbReference type="SUPFAM" id="SSF55068">
    <property type="entry name" value="Peptide methionine sulfoxide reductase"/>
    <property type="match status" value="1"/>
</dbReference>
<dbReference type="PROSITE" id="PS51257">
    <property type="entry name" value="PROKAR_LIPOPROTEIN"/>
    <property type="match status" value="1"/>
</dbReference>
<comment type="similarity">
    <text evidence="4">Belongs to the MsrA Met sulfoxide reductase family.</text>
</comment>
<dbReference type="HAMAP" id="MF_01401">
    <property type="entry name" value="MsrA"/>
    <property type="match status" value="1"/>
</dbReference>
<evidence type="ECO:0000259" key="6">
    <source>
        <dbReference type="Pfam" id="PF01625"/>
    </source>
</evidence>
<keyword evidence="5" id="KW-0732">Signal</keyword>
<reference evidence="8" key="1">
    <citation type="journal article" date="2019" name="Int. J. Syst. Evol. Microbiol.">
        <title>The Global Catalogue of Microorganisms (GCM) 10K type strain sequencing project: providing services to taxonomists for standard genome sequencing and annotation.</title>
        <authorList>
            <consortium name="The Broad Institute Genomics Platform"/>
            <consortium name="The Broad Institute Genome Sequencing Center for Infectious Disease"/>
            <person name="Wu L."/>
            <person name="Ma J."/>
        </authorList>
    </citation>
    <scope>NUCLEOTIDE SEQUENCE [LARGE SCALE GENOMIC DNA]</scope>
    <source>
        <strain evidence="8">KCTC 42247</strain>
    </source>
</reference>
<organism evidence="7 8">
    <name type="scientific">Sphingobacterium populi</name>
    <dbReference type="NCBI Taxonomy" id="1812824"/>
    <lineage>
        <taxon>Bacteria</taxon>
        <taxon>Pseudomonadati</taxon>
        <taxon>Bacteroidota</taxon>
        <taxon>Sphingobacteriia</taxon>
        <taxon>Sphingobacteriales</taxon>
        <taxon>Sphingobacteriaceae</taxon>
        <taxon>Sphingobacterium</taxon>
    </lineage>
</organism>
<feature type="chain" id="PRO_5046834031" description="Peptide methionine sulfoxide reductase MsrA" evidence="5">
    <location>
        <begin position="24"/>
        <end position="214"/>
    </location>
</feature>
<keyword evidence="1 4" id="KW-0560">Oxidoreductase</keyword>
<sequence>MNNKIMYLFALCTLVLASCQATSNTSKPVSLATLPVSDDRQEAIMAAGCFWCIETSLGLLEGVDTVISGYIGGKGANPTYEQVTTGQTGYAEAVKITYDPKIISYDELLKAFFQLHDPTQLNRQGNDVGTQYRSALFPLNAEQEEKAAYYIAQLNAEKVYDKPIVTTIEKSDVFYPAEDYHQDYFNKNPSNSYCQFVVQPKLEKFKKVFEDKLK</sequence>
<dbReference type="InterPro" id="IPR002569">
    <property type="entry name" value="Met_Sox_Rdtase_MsrA_dom"/>
</dbReference>
<evidence type="ECO:0000256" key="2">
    <source>
        <dbReference type="ARBA" id="ARBA00047806"/>
    </source>
</evidence>
<dbReference type="PANTHER" id="PTHR43774:SF1">
    <property type="entry name" value="PEPTIDE METHIONINE SULFOXIDE REDUCTASE MSRA 2"/>
    <property type="match status" value="1"/>
</dbReference>
<dbReference type="PANTHER" id="PTHR43774">
    <property type="entry name" value="PEPTIDE METHIONINE SULFOXIDE REDUCTASE"/>
    <property type="match status" value="1"/>
</dbReference>
<dbReference type="RefSeq" id="WP_082784986.1">
    <property type="nucleotide sequence ID" value="NZ_JBHUMB010000006.1"/>
</dbReference>
<feature type="active site" evidence="4">
    <location>
        <position position="49"/>
    </location>
</feature>
<dbReference type="Gene3D" id="3.30.1060.10">
    <property type="entry name" value="Peptide methionine sulphoxide reductase MsrA"/>
    <property type="match status" value="1"/>
</dbReference>
<feature type="domain" description="Peptide methionine sulphoxide reductase MsrA" evidence="6">
    <location>
        <begin position="42"/>
        <end position="195"/>
    </location>
</feature>
<accession>A0ABW5UA39</accession>
<dbReference type="NCBIfam" id="TIGR00401">
    <property type="entry name" value="msrA"/>
    <property type="match status" value="1"/>
</dbReference>
<dbReference type="EMBL" id="JBHUMB010000006">
    <property type="protein sequence ID" value="MFD2742788.1"/>
    <property type="molecule type" value="Genomic_DNA"/>
</dbReference>
<dbReference type="GO" id="GO:0008113">
    <property type="term" value="F:peptide-methionine (S)-S-oxide reductase activity"/>
    <property type="evidence" value="ECO:0007669"/>
    <property type="project" value="UniProtKB-EC"/>
</dbReference>